<dbReference type="CDD" id="cd02238">
    <property type="entry name" value="cupin_KdgF"/>
    <property type="match status" value="1"/>
</dbReference>
<protein>
    <submittedName>
        <fullName evidence="2">Cupin</fullName>
    </submittedName>
</protein>
<dbReference type="Proteomes" id="UP000032633">
    <property type="component" value="Chromosome"/>
</dbReference>
<reference evidence="3" key="2">
    <citation type="submission" date="2015-03" db="EMBL/GenBank/DDBJ databases">
        <title>Genome sequence of Paenibacillus beijingensis strain DSM 24997T.</title>
        <authorList>
            <person name="Kwak Y."/>
            <person name="Shin J.-H."/>
        </authorList>
    </citation>
    <scope>NUCLEOTIDE SEQUENCE [LARGE SCALE GENOMIC DNA]</scope>
    <source>
        <strain evidence="3">DSM 24997</strain>
    </source>
</reference>
<dbReference type="PIRSF" id="PIRSF029883">
    <property type="entry name" value="KdgF"/>
    <property type="match status" value="1"/>
</dbReference>
<dbReference type="HOGENOM" id="CLU_134269_1_1_9"/>
<feature type="domain" description="Cupin type-2" evidence="1">
    <location>
        <begin position="28"/>
        <end position="86"/>
    </location>
</feature>
<keyword evidence="3" id="KW-1185">Reference proteome</keyword>
<reference evidence="2 3" key="1">
    <citation type="journal article" date="2015" name="J. Biotechnol.">
        <title>Complete genome sequence of Paenibacillus beijingensis 7188(T) (=DSM 24997(T)), a novel rhizobacterium from jujube garden soil.</title>
        <authorList>
            <person name="Kwak Y."/>
            <person name="Shin J.H."/>
        </authorList>
    </citation>
    <scope>NUCLEOTIDE SEQUENCE [LARGE SCALE GENOMIC DNA]</scope>
    <source>
        <strain evidence="2 3">DSM 24997</strain>
    </source>
</reference>
<name>A0A0D5NPE3_9BACL</name>
<dbReference type="PANTHER" id="PTHR40112:SF1">
    <property type="entry name" value="H2HPP ISOMERASE"/>
    <property type="match status" value="1"/>
</dbReference>
<dbReference type="InterPro" id="IPR011051">
    <property type="entry name" value="RmlC_Cupin_sf"/>
</dbReference>
<sequence length="112" mass="12431">MNSGIWEQAEPGVKRRIFEPGHSIMMMEVHFEAGAEGYEHEHPHEQLTYCLKGSFEFRINGEVHSLRQGETLFIPGGARHGVTALEAGALLDAFTPLRADLLKTSAEEGEPE</sequence>
<dbReference type="EMBL" id="CP011058">
    <property type="protein sequence ID" value="AJY76887.1"/>
    <property type="molecule type" value="Genomic_DNA"/>
</dbReference>
<dbReference type="InterPro" id="IPR013096">
    <property type="entry name" value="Cupin_2"/>
</dbReference>
<evidence type="ECO:0000313" key="3">
    <source>
        <dbReference type="Proteomes" id="UP000032633"/>
    </source>
</evidence>
<evidence type="ECO:0000259" key="1">
    <source>
        <dbReference type="Pfam" id="PF07883"/>
    </source>
</evidence>
<accession>A0A0D5NPE3</accession>
<dbReference type="Gene3D" id="2.60.120.10">
    <property type="entry name" value="Jelly Rolls"/>
    <property type="match status" value="1"/>
</dbReference>
<organism evidence="2 3">
    <name type="scientific">Paenibacillus beijingensis</name>
    <dbReference type="NCBI Taxonomy" id="1126833"/>
    <lineage>
        <taxon>Bacteria</taxon>
        <taxon>Bacillati</taxon>
        <taxon>Bacillota</taxon>
        <taxon>Bacilli</taxon>
        <taxon>Bacillales</taxon>
        <taxon>Paenibacillaceae</taxon>
        <taxon>Paenibacillus</taxon>
    </lineage>
</organism>
<dbReference type="InterPro" id="IPR025499">
    <property type="entry name" value="KdgF"/>
</dbReference>
<dbReference type="InterPro" id="IPR052535">
    <property type="entry name" value="Bacilysin_H2HPP_isomerase"/>
</dbReference>
<proteinExistence type="predicted"/>
<dbReference type="InterPro" id="IPR014710">
    <property type="entry name" value="RmlC-like_jellyroll"/>
</dbReference>
<gene>
    <name evidence="2" type="ORF">VN24_22895</name>
</gene>
<dbReference type="PATRIC" id="fig|1126833.4.peg.5033"/>
<dbReference type="STRING" id="1126833.VN24_22895"/>
<evidence type="ECO:0000313" key="2">
    <source>
        <dbReference type="EMBL" id="AJY76887.1"/>
    </source>
</evidence>
<dbReference type="SUPFAM" id="SSF51182">
    <property type="entry name" value="RmlC-like cupins"/>
    <property type="match status" value="1"/>
</dbReference>
<dbReference type="Pfam" id="PF07883">
    <property type="entry name" value="Cupin_2"/>
    <property type="match status" value="1"/>
</dbReference>
<dbReference type="RefSeq" id="WP_045672312.1">
    <property type="nucleotide sequence ID" value="NZ_CP011058.1"/>
</dbReference>
<dbReference type="AlphaFoldDB" id="A0A0D5NPE3"/>
<dbReference type="KEGG" id="pbj:VN24_22895"/>
<dbReference type="PANTHER" id="PTHR40112">
    <property type="entry name" value="H2HPP ISOMERASE"/>
    <property type="match status" value="1"/>
</dbReference>